<evidence type="ECO:0000313" key="6">
    <source>
        <dbReference type="Proteomes" id="UP001066276"/>
    </source>
</evidence>
<name>A0AAV7UP71_PLEWA</name>
<feature type="domain" description="Integrase catalytic" evidence="4">
    <location>
        <begin position="846"/>
        <end position="1003"/>
    </location>
</feature>
<dbReference type="Pfam" id="PF20672">
    <property type="entry name" value="Gag_FV_central"/>
    <property type="match status" value="1"/>
</dbReference>
<dbReference type="GO" id="GO:0004523">
    <property type="term" value="F:RNA-DNA hybrid ribonuclease activity"/>
    <property type="evidence" value="ECO:0007669"/>
    <property type="project" value="InterPro"/>
</dbReference>
<evidence type="ECO:0000313" key="5">
    <source>
        <dbReference type="EMBL" id="KAJ1190456.1"/>
    </source>
</evidence>
<gene>
    <name evidence="5" type="ORF">NDU88_007194</name>
</gene>
<reference evidence="5" key="1">
    <citation type="journal article" date="2022" name="bioRxiv">
        <title>Sequencing and chromosome-scale assembly of the giantPleurodeles waltlgenome.</title>
        <authorList>
            <person name="Brown T."/>
            <person name="Elewa A."/>
            <person name="Iarovenko S."/>
            <person name="Subramanian E."/>
            <person name="Araus A.J."/>
            <person name="Petzold A."/>
            <person name="Susuki M."/>
            <person name="Suzuki K.-i.T."/>
            <person name="Hayashi T."/>
            <person name="Toyoda A."/>
            <person name="Oliveira C."/>
            <person name="Osipova E."/>
            <person name="Leigh N.D."/>
            <person name="Simon A."/>
            <person name="Yun M.H."/>
        </authorList>
    </citation>
    <scope>NUCLEOTIDE SEQUENCE</scope>
    <source>
        <strain evidence="5">20211129_DDA</strain>
        <tissue evidence="5">Liver</tissue>
    </source>
</reference>
<dbReference type="PROSITE" id="PS50994">
    <property type="entry name" value="INTEGRASE"/>
    <property type="match status" value="1"/>
</dbReference>
<dbReference type="GO" id="GO:0015074">
    <property type="term" value="P:DNA integration"/>
    <property type="evidence" value="ECO:0007669"/>
    <property type="project" value="InterPro"/>
</dbReference>
<evidence type="ECO:0000259" key="4">
    <source>
        <dbReference type="PROSITE" id="PS50994"/>
    </source>
</evidence>
<dbReference type="Pfam" id="PF17921">
    <property type="entry name" value="Integrase_H2C2"/>
    <property type="match status" value="1"/>
</dbReference>
<organism evidence="5 6">
    <name type="scientific">Pleurodeles waltl</name>
    <name type="common">Iberian ribbed newt</name>
    <dbReference type="NCBI Taxonomy" id="8319"/>
    <lineage>
        <taxon>Eukaryota</taxon>
        <taxon>Metazoa</taxon>
        <taxon>Chordata</taxon>
        <taxon>Craniata</taxon>
        <taxon>Vertebrata</taxon>
        <taxon>Euteleostomi</taxon>
        <taxon>Amphibia</taxon>
        <taxon>Batrachia</taxon>
        <taxon>Caudata</taxon>
        <taxon>Salamandroidea</taxon>
        <taxon>Salamandridae</taxon>
        <taxon>Pleurodelinae</taxon>
        <taxon>Pleurodeles</taxon>
    </lineage>
</organism>
<evidence type="ECO:0000256" key="1">
    <source>
        <dbReference type="ARBA" id="ARBA00039658"/>
    </source>
</evidence>
<dbReference type="InterPro" id="IPR043128">
    <property type="entry name" value="Rev_trsase/Diguanyl_cyclase"/>
</dbReference>
<dbReference type="Pfam" id="PF00075">
    <property type="entry name" value="RNase_H"/>
    <property type="match status" value="1"/>
</dbReference>
<dbReference type="Gene3D" id="3.30.70.270">
    <property type="match status" value="1"/>
</dbReference>
<evidence type="ECO:0000256" key="2">
    <source>
        <dbReference type="SAM" id="MobiDB-lite"/>
    </source>
</evidence>
<dbReference type="PANTHER" id="PTHR37984">
    <property type="entry name" value="PROTEIN CBG26694"/>
    <property type="match status" value="1"/>
</dbReference>
<dbReference type="Pfam" id="PF00665">
    <property type="entry name" value="rve"/>
    <property type="match status" value="1"/>
</dbReference>
<comment type="caution">
    <text evidence="5">The sequence shown here is derived from an EMBL/GenBank/DDBJ whole genome shotgun (WGS) entry which is preliminary data.</text>
</comment>
<dbReference type="InterPro" id="IPR043502">
    <property type="entry name" value="DNA/RNA_pol_sf"/>
</dbReference>
<dbReference type="InterPro" id="IPR001584">
    <property type="entry name" value="Integrase_cat-core"/>
</dbReference>
<feature type="domain" description="RNase H type-1" evidence="3">
    <location>
        <begin position="557"/>
        <end position="713"/>
    </location>
</feature>
<accession>A0AAV7UP71</accession>
<dbReference type="InterPro" id="IPR012337">
    <property type="entry name" value="RNaseH-like_sf"/>
</dbReference>
<dbReference type="InterPro" id="IPR036397">
    <property type="entry name" value="RNaseH_sf"/>
</dbReference>
<keyword evidence="6" id="KW-1185">Reference proteome</keyword>
<dbReference type="SUPFAM" id="SSF53098">
    <property type="entry name" value="Ribonuclease H-like"/>
    <property type="match status" value="2"/>
</dbReference>
<proteinExistence type="predicted"/>
<dbReference type="AlphaFoldDB" id="A0AAV7UP71"/>
<sequence>MCLPFGVVPTVGHCNTWGTVFAALYTTAHGTLTFANLPAVLKQIQDEYGAAPALDLGMQLIGNFATVSSIILSNLKGEAVALAVRVRLRDVPQLDQERELPRIIAETYLSIVCDSLGARPQKPQFQSKNNKDTTKQKQPEGTKKRWEKKQQTPKKERGKPPQPETPQTRYNQLDMPLKKRVLLKNKTWVLARLGSTAEVTIVRLNLLEHLEVKATDDFIQVETADMRVSDPDRVYTVTLQLEGDIERTINAIFWDRVVKLYDILLAEQDWPPDFVCDCPVGEEVITPSFSPLVPGELAESYSKTWALAQAPTLYRNNIAFLSVIFLGYELLNEGKSLAPHFLEKCAQLQSPNTVRKLQSLLGFLNFGRTYIPDYATRIKPLYELIRPDFSSRFWTNEHTHILRDLQTDLLAVKHLHTQDNKTHMVIRVIPGAVGFTYVTFIEGETVPIAYKLHLYSAAEQRFAQTENILNAVQMAVIKERPLAQGQFIIVVSPIPALEAVTKASVPNSKALHPQWIQWATYLTATDVDYVFDPKLQTQEFLQYEMEYPVPAGTLPIDQYRVVMYTGGSAQPAVGTKQQYSAACAVVSGYMEGEVFCLQHTYTQTLGDCTAQLAELKALLLALEHADPAIFTLLDCDSYYCVQSFNEYLHYWRLNGFRDSKGNTIKYKLLWGKVADLKGMLPKVHIVHTLEHQRIGIRVAGNTMADEAAKSAVAVATVAAVTRSSSKPDTEILAVIKATADGTPFPKGFPSKYSYCMAGMLNAVVKIPGVGVREMPNKIERPRLLSAAHEGAASAHAGVAATISLLQARYWWPGLYKETKQYVHCCDVCQQIKVSTARNPQQTPLLISNKPLQCVYLDHCGPLTPDSAYKYILVAVDSCSRFVWVWPQRSADARTVIKDLRIFVNTYAVAAFHSDQGPAFASKAFWDTMASLGVQLQFLSPFHPEGNSVMERLNRDLKQSLTARVIGTGRSWLTHLYGVQRALNNLPRRSLRGRTSYECLFGTRMYVPDLDGPGVETADTPFDTNDRVTVLQDLQQFREDNSSASAASTGIKDEPVMPTGWIPRIGDLVCENVAVKKEFGPSYRVPVPVLGIQGTRTVILPPLQGAKGNRFVSIDNVKLQHVADSAQQTKRDIP</sequence>
<dbReference type="SUPFAM" id="SSF56672">
    <property type="entry name" value="DNA/RNA polymerases"/>
    <property type="match status" value="1"/>
</dbReference>
<feature type="region of interest" description="Disordered" evidence="2">
    <location>
        <begin position="120"/>
        <end position="171"/>
    </location>
</feature>
<dbReference type="PANTHER" id="PTHR37984:SF5">
    <property type="entry name" value="PROTEIN NYNRIN-LIKE"/>
    <property type="match status" value="1"/>
</dbReference>
<dbReference type="PROSITE" id="PS50879">
    <property type="entry name" value="RNASE_H_1"/>
    <property type="match status" value="1"/>
</dbReference>
<protein>
    <recommendedName>
        <fullName evidence="1">Gypsy retrotransposon integrase-like protein 1</fullName>
    </recommendedName>
</protein>
<dbReference type="Gene3D" id="2.30.30.140">
    <property type="match status" value="1"/>
</dbReference>
<dbReference type="GO" id="GO:0003676">
    <property type="term" value="F:nucleic acid binding"/>
    <property type="evidence" value="ECO:0007669"/>
    <property type="project" value="InterPro"/>
</dbReference>
<dbReference type="InterPro" id="IPR041588">
    <property type="entry name" value="Integrase_H2C2"/>
</dbReference>
<feature type="compositionally biased region" description="Basic and acidic residues" evidence="2">
    <location>
        <begin position="129"/>
        <end position="159"/>
    </location>
</feature>
<dbReference type="Gene3D" id="3.30.420.10">
    <property type="entry name" value="Ribonuclease H-like superfamily/Ribonuclease H"/>
    <property type="match status" value="2"/>
</dbReference>
<dbReference type="EMBL" id="JANPWB010000005">
    <property type="protein sequence ID" value="KAJ1190456.1"/>
    <property type="molecule type" value="Genomic_DNA"/>
</dbReference>
<dbReference type="Proteomes" id="UP001066276">
    <property type="component" value="Chromosome 3_1"/>
</dbReference>
<evidence type="ECO:0000259" key="3">
    <source>
        <dbReference type="PROSITE" id="PS50879"/>
    </source>
</evidence>
<dbReference type="InterPro" id="IPR050951">
    <property type="entry name" value="Retrovirus_Pol_polyprotein"/>
</dbReference>
<dbReference type="Gene3D" id="1.10.340.70">
    <property type="match status" value="1"/>
</dbReference>
<dbReference type="InterPro" id="IPR002156">
    <property type="entry name" value="RNaseH_domain"/>
</dbReference>